<dbReference type="AlphaFoldDB" id="A0AAX4KS09"/>
<dbReference type="GeneID" id="91105578"/>
<evidence type="ECO:0000259" key="1">
    <source>
        <dbReference type="Pfam" id="PF01738"/>
    </source>
</evidence>
<gene>
    <name evidence="2" type="ORF">V865_006777</name>
</gene>
<dbReference type="InterPro" id="IPR029058">
    <property type="entry name" value="AB_hydrolase_fold"/>
</dbReference>
<dbReference type="PANTHER" id="PTHR47668:SF1">
    <property type="entry name" value="DIENELACTONE HYDROLASE DOMAIN-CONTAINING PROTEIN-RELATED"/>
    <property type="match status" value="1"/>
</dbReference>
<dbReference type="SUPFAM" id="SSF53474">
    <property type="entry name" value="alpha/beta-Hydrolases"/>
    <property type="match status" value="1"/>
</dbReference>
<reference evidence="2 3" key="1">
    <citation type="submission" date="2024-01" db="EMBL/GenBank/DDBJ databases">
        <title>Comparative genomics of Cryptococcus and Kwoniella reveals pathogenesis evolution and contrasting modes of karyotype evolution via chromosome fusion or intercentromeric recombination.</title>
        <authorList>
            <person name="Coelho M.A."/>
            <person name="David-Palma M."/>
            <person name="Shea T."/>
            <person name="Bowers K."/>
            <person name="McGinley-Smith S."/>
            <person name="Mohammad A.W."/>
            <person name="Gnirke A."/>
            <person name="Yurkov A.M."/>
            <person name="Nowrousian M."/>
            <person name="Sun S."/>
            <person name="Cuomo C.A."/>
            <person name="Heitman J."/>
        </authorList>
    </citation>
    <scope>NUCLEOTIDE SEQUENCE [LARGE SCALE GENOMIC DNA]</scope>
    <source>
        <strain evidence="2 3">PYCC6329</strain>
    </source>
</reference>
<dbReference type="InterPro" id="IPR002925">
    <property type="entry name" value="Dienelactn_hydro"/>
</dbReference>
<name>A0AAX4KS09_9TREE</name>
<feature type="domain" description="Dienelactone hydrolase" evidence="1">
    <location>
        <begin position="50"/>
        <end position="261"/>
    </location>
</feature>
<sequence length="263" mass="28478">MSGGELICTCVLIEPSNFCFHKWNVDCCKLPPVQAEYTPKGSYSTINGLKTYVVGPEDAKVTVLSVYDIFGYSPQILQGADLIASQGYRVLMPDFCDGKYATADMFAPGGEEKRAQFFSGFPGAIASQLEPVSKYVQQLKSSSSSSKVAAIGYCWGYKVVVEAQSQAGVEAIIGPHPSFAAKEDGDKIDVPTLLLPSGGEDMEVMTQIQKIVESKLPGRISLKHYPDMPHGWMAARGDLSGGKATEEFADGYKLVVKFLKDTF</sequence>
<accession>A0AAX4KS09</accession>
<organism evidence="2 3">
    <name type="scientific">Kwoniella europaea PYCC6329</name>
    <dbReference type="NCBI Taxonomy" id="1423913"/>
    <lineage>
        <taxon>Eukaryota</taxon>
        <taxon>Fungi</taxon>
        <taxon>Dikarya</taxon>
        <taxon>Basidiomycota</taxon>
        <taxon>Agaricomycotina</taxon>
        <taxon>Tremellomycetes</taxon>
        <taxon>Tremellales</taxon>
        <taxon>Cryptococcaceae</taxon>
        <taxon>Kwoniella</taxon>
    </lineage>
</organism>
<dbReference type="Proteomes" id="UP001358614">
    <property type="component" value="Chromosome 2"/>
</dbReference>
<dbReference type="KEGG" id="ker:91105578"/>
<evidence type="ECO:0000313" key="3">
    <source>
        <dbReference type="Proteomes" id="UP001358614"/>
    </source>
</evidence>
<dbReference type="Pfam" id="PF01738">
    <property type="entry name" value="DLH"/>
    <property type="match status" value="1"/>
</dbReference>
<dbReference type="GO" id="GO:0016787">
    <property type="term" value="F:hydrolase activity"/>
    <property type="evidence" value="ECO:0007669"/>
    <property type="project" value="InterPro"/>
</dbReference>
<proteinExistence type="predicted"/>
<dbReference type="Gene3D" id="3.40.50.1820">
    <property type="entry name" value="alpha/beta hydrolase"/>
    <property type="match status" value="1"/>
</dbReference>
<keyword evidence="3" id="KW-1185">Reference proteome</keyword>
<dbReference type="PANTHER" id="PTHR47668">
    <property type="entry name" value="DIENELACTONE HYDROLASE FAMILY PROTEIN (AFU_ORTHOLOGUE AFUA_6G01940)"/>
    <property type="match status" value="1"/>
</dbReference>
<protein>
    <recommendedName>
        <fullName evidence="1">Dienelactone hydrolase domain-containing protein</fullName>
    </recommendedName>
</protein>
<dbReference type="RefSeq" id="XP_066086631.1">
    <property type="nucleotide sequence ID" value="XM_066230534.1"/>
</dbReference>
<evidence type="ECO:0000313" key="2">
    <source>
        <dbReference type="EMBL" id="WWD08664.1"/>
    </source>
</evidence>
<dbReference type="EMBL" id="CP144090">
    <property type="protein sequence ID" value="WWD08664.1"/>
    <property type="molecule type" value="Genomic_DNA"/>
</dbReference>